<sequence>MRPTIAILPFFVSMTLASPATSGTSRRGLPAPDPVRLSLGQAIAASEINSTTTANKRGDDAVGAAPPRLIGLPVVAVDQLNATTSTGGVIARALGKTRSITSWY</sequence>
<dbReference type="EMBL" id="JAULSW010000003">
    <property type="protein sequence ID" value="KAK3386424.1"/>
    <property type="molecule type" value="Genomic_DNA"/>
</dbReference>
<evidence type="ECO:0000256" key="1">
    <source>
        <dbReference type="SAM" id="SignalP"/>
    </source>
</evidence>
<dbReference type="Proteomes" id="UP001285441">
    <property type="component" value="Unassembled WGS sequence"/>
</dbReference>
<proteinExistence type="predicted"/>
<accession>A0AAE0U0U3</accession>
<gene>
    <name evidence="2" type="ORF">B0H63DRAFT_447378</name>
</gene>
<reference evidence="2" key="1">
    <citation type="journal article" date="2023" name="Mol. Phylogenet. Evol.">
        <title>Genome-scale phylogeny and comparative genomics of the fungal order Sordariales.</title>
        <authorList>
            <person name="Hensen N."/>
            <person name="Bonometti L."/>
            <person name="Westerberg I."/>
            <person name="Brannstrom I.O."/>
            <person name="Guillou S."/>
            <person name="Cros-Aarteil S."/>
            <person name="Calhoun S."/>
            <person name="Haridas S."/>
            <person name="Kuo A."/>
            <person name="Mondo S."/>
            <person name="Pangilinan J."/>
            <person name="Riley R."/>
            <person name="LaButti K."/>
            <person name="Andreopoulos B."/>
            <person name="Lipzen A."/>
            <person name="Chen C."/>
            <person name="Yan M."/>
            <person name="Daum C."/>
            <person name="Ng V."/>
            <person name="Clum A."/>
            <person name="Steindorff A."/>
            <person name="Ohm R.A."/>
            <person name="Martin F."/>
            <person name="Silar P."/>
            <person name="Natvig D.O."/>
            <person name="Lalanne C."/>
            <person name="Gautier V."/>
            <person name="Ament-Velasquez S.L."/>
            <person name="Kruys A."/>
            <person name="Hutchinson M.I."/>
            <person name="Powell A.J."/>
            <person name="Barry K."/>
            <person name="Miller A.N."/>
            <person name="Grigoriev I.V."/>
            <person name="Debuchy R."/>
            <person name="Gladieux P."/>
            <person name="Hiltunen Thoren M."/>
            <person name="Johannesson H."/>
        </authorList>
    </citation>
    <scope>NUCLEOTIDE SEQUENCE</scope>
    <source>
        <strain evidence="2">CBS 232.78</strain>
    </source>
</reference>
<evidence type="ECO:0000313" key="3">
    <source>
        <dbReference type="Proteomes" id="UP001285441"/>
    </source>
</evidence>
<protein>
    <submittedName>
        <fullName evidence="2">Uncharacterized protein</fullName>
    </submittedName>
</protein>
<dbReference type="AlphaFoldDB" id="A0AAE0U0U3"/>
<comment type="caution">
    <text evidence="2">The sequence shown here is derived from an EMBL/GenBank/DDBJ whole genome shotgun (WGS) entry which is preliminary data.</text>
</comment>
<name>A0AAE0U0U3_9PEZI</name>
<evidence type="ECO:0000313" key="2">
    <source>
        <dbReference type="EMBL" id="KAK3386424.1"/>
    </source>
</evidence>
<reference evidence="2" key="2">
    <citation type="submission" date="2023-06" db="EMBL/GenBank/DDBJ databases">
        <authorList>
            <consortium name="Lawrence Berkeley National Laboratory"/>
            <person name="Haridas S."/>
            <person name="Hensen N."/>
            <person name="Bonometti L."/>
            <person name="Westerberg I."/>
            <person name="Brannstrom I.O."/>
            <person name="Guillou S."/>
            <person name="Cros-Aarteil S."/>
            <person name="Calhoun S."/>
            <person name="Kuo A."/>
            <person name="Mondo S."/>
            <person name="Pangilinan J."/>
            <person name="Riley R."/>
            <person name="LaButti K."/>
            <person name="Andreopoulos B."/>
            <person name="Lipzen A."/>
            <person name="Chen C."/>
            <person name="Yanf M."/>
            <person name="Daum C."/>
            <person name="Ng V."/>
            <person name="Clum A."/>
            <person name="Steindorff A."/>
            <person name="Ohm R."/>
            <person name="Martin F."/>
            <person name="Silar P."/>
            <person name="Natvig D."/>
            <person name="Lalanne C."/>
            <person name="Gautier V."/>
            <person name="Ament-velasquez S.L."/>
            <person name="Kruys A."/>
            <person name="Hutchinson M.I."/>
            <person name="Powell A.J."/>
            <person name="Barry K."/>
            <person name="Miller A.N."/>
            <person name="Grigoriev I.V."/>
            <person name="Debuchy R."/>
            <person name="Gladieux P."/>
            <person name="Thoren M.H."/>
            <person name="Johannesson H."/>
        </authorList>
    </citation>
    <scope>NUCLEOTIDE SEQUENCE</scope>
    <source>
        <strain evidence="2">CBS 232.78</strain>
    </source>
</reference>
<feature type="chain" id="PRO_5042001130" evidence="1">
    <location>
        <begin position="18"/>
        <end position="104"/>
    </location>
</feature>
<feature type="signal peptide" evidence="1">
    <location>
        <begin position="1"/>
        <end position="17"/>
    </location>
</feature>
<keyword evidence="3" id="KW-1185">Reference proteome</keyword>
<organism evidence="2 3">
    <name type="scientific">Podospora didyma</name>
    <dbReference type="NCBI Taxonomy" id="330526"/>
    <lineage>
        <taxon>Eukaryota</taxon>
        <taxon>Fungi</taxon>
        <taxon>Dikarya</taxon>
        <taxon>Ascomycota</taxon>
        <taxon>Pezizomycotina</taxon>
        <taxon>Sordariomycetes</taxon>
        <taxon>Sordariomycetidae</taxon>
        <taxon>Sordariales</taxon>
        <taxon>Podosporaceae</taxon>
        <taxon>Podospora</taxon>
    </lineage>
</organism>
<keyword evidence="1" id="KW-0732">Signal</keyword>